<dbReference type="OrthoDB" id="5417746at2"/>
<comment type="caution">
    <text evidence="1">The sequence shown here is derived from an EMBL/GenBank/DDBJ whole genome shotgun (WGS) entry which is preliminary data.</text>
</comment>
<dbReference type="EMBL" id="VLLC01000021">
    <property type="protein sequence ID" value="TWI68525.1"/>
    <property type="molecule type" value="Genomic_DNA"/>
</dbReference>
<dbReference type="Proteomes" id="UP000318307">
    <property type="component" value="Unassembled WGS sequence"/>
</dbReference>
<reference evidence="1 2" key="1">
    <citation type="submission" date="2019-07" db="EMBL/GenBank/DDBJ databases">
        <title>Genome sequencing of 100 strains of the haloalkaliphilic chemolithoautotrophic sulfur-oxidizing bacterium Thioalkalivibrio.</title>
        <authorList>
            <person name="Muyzer G."/>
        </authorList>
    </citation>
    <scope>NUCLEOTIDE SEQUENCE [LARGE SCALE GENOMIC DNA]</scope>
    <source>
        <strain evidence="1 2">ASO4-4</strain>
    </source>
</reference>
<name>A0A562RHI3_9BACT</name>
<proteinExistence type="predicted"/>
<organism evidence="1 2">
    <name type="scientific">Desulfobotulus alkaliphilus</name>
    <dbReference type="NCBI Taxonomy" id="622671"/>
    <lineage>
        <taxon>Bacteria</taxon>
        <taxon>Pseudomonadati</taxon>
        <taxon>Thermodesulfobacteriota</taxon>
        <taxon>Desulfobacteria</taxon>
        <taxon>Desulfobacterales</taxon>
        <taxon>Desulfobacteraceae</taxon>
        <taxon>Desulfobotulus</taxon>
    </lineage>
</organism>
<dbReference type="AlphaFoldDB" id="A0A562RHI3"/>
<gene>
    <name evidence="1" type="ORF">LZ24_02497</name>
</gene>
<protein>
    <submittedName>
        <fullName evidence="1">Uncharacterized protein</fullName>
    </submittedName>
</protein>
<accession>A0A562RHI3</accession>
<sequence length="155" mass="17444">MNDINAILYEALIQNREDQALVPQVATMAGMAARTVYEYCADPRRTPDIRAIRAAFAVTQSPTIKMLLEPPGWRLVPVADLATPQTDSLSREIEDVVIHTGKLLQHLREGLKSRETATVVKTARLIGRLETEVMEVRRLFEDTIRQGGEWEMSSL</sequence>
<keyword evidence="2" id="KW-1185">Reference proteome</keyword>
<evidence type="ECO:0000313" key="2">
    <source>
        <dbReference type="Proteomes" id="UP000318307"/>
    </source>
</evidence>
<evidence type="ECO:0000313" key="1">
    <source>
        <dbReference type="EMBL" id="TWI68525.1"/>
    </source>
</evidence>
<dbReference type="RefSeq" id="WP_144685601.1">
    <property type="nucleotide sequence ID" value="NZ_VLLC01000021.1"/>
</dbReference>